<dbReference type="Pfam" id="PF03899">
    <property type="entry name" value="ATP-synt_I"/>
    <property type="match status" value="1"/>
</dbReference>
<dbReference type="PANTHER" id="PTHR40035">
    <property type="entry name" value="ATP SYNTHASE PROTEIN I"/>
    <property type="match status" value="1"/>
</dbReference>
<organism evidence="7 8">
    <name type="scientific">Camelliibacillus cellulosilyticus</name>
    <dbReference type="NCBI Taxonomy" id="2174486"/>
    <lineage>
        <taxon>Bacteria</taxon>
        <taxon>Bacillati</taxon>
        <taxon>Bacillota</taxon>
        <taxon>Bacilli</taxon>
        <taxon>Bacillales</taxon>
        <taxon>Sporolactobacillaceae</taxon>
        <taxon>Camelliibacillus</taxon>
    </lineage>
</organism>
<proteinExistence type="predicted"/>
<sequence length="139" mass="15835">MAELAWYRRLILILSSCILGIFILLWFFTPAKSLIAGFILGGVISLYNTLYLARRIRIIGLLAMKGFQRHAGTGLLNRLIMVVFGVIIVYRFPNWFDYRTMIAGLLIGYVLMVITACLHAKKEKAEREGRVMLGNHTEN</sequence>
<gene>
    <name evidence="7" type="ORF">ACFO4N_14210</name>
</gene>
<keyword evidence="4 6" id="KW-1133">Transmembrane helix</keyword>
<dbReference type="EMBL" id="JBHSFW010000013">
    <property type="protein sequence ID" value="MFC4619862.1"/>
    <property type="molecule type" value="Genomic_DNA"/>
</dbReference>
<feature type="transmembrane region" description="Helical" evidence="6">
    <location>
        <begin position="34"/>
        <end position="53"/>
    </location>
</feature>
<evidence type="ECO:0000256" key="3">
    <source>
        <dbReference type="ARBA" id="ARBA00022692"/>
    </source>
</evidence>
<keyword evidence="5 6" id="KW-0472">Membrane</keyword>
<comment type="caution">
    <text evidence="7">The sequence shown here is derived from an EMBL/GenBank/DDBJ whole genome shotgun (WGS) entry which is preliminary data.</text>
</comment>
<comment type="subcellular location">
    <subcellularLocation>
        <location evidence="1">Cell membrane</location>
        <topology evidence="1">Multi-pass membrane protein</topology>
    </subcellularLocation>
</comment>
<keyword evidence="2" id="KW-1003">Cell membrane</keyword>
<keyword evidence="3 6" id="KW-0812">Transmembrane</keyword>
<accession>A0ABV9GPD0</accession>
<evidence type="ECO:0000313" key="8">
    <source>
        <dbReference type="Proteomes" id="UP001596022"/>
    </source>
</evidence>
<dbReference type="InterPro" id="IPR005598">
    <property type="entry name" value="ATP_synth_I"/>
</dbReference>
<dbReference type="RefSeq" id="WP_376846956.1">
    <property type="nucleotide sequence ID" value="NZ_JBHSFW010000013.1"/>
</dbReference>
<protein>
    <submittedName>
        <fullName evidence="7">ATP synthase subunit I</fullName>
    </submittedName>
</protein>
<dbReference type="PANTHER" id="PTHR40035:SF1">
    <property type="entry name" value="ATP SYNTHASE PROTEIN I"/>
    <property type="match status" value="1"/>
</dbReference>
<evidence type="ECO:0000256" key="2">
    <source>
        <dbReference type="ARBA" id="ARBA00022475"/>
    </source>
</evidence>
<evidence type="ECO:0000256" key="4">
    <source>
        <dbReference type="ARBA" id="ARBA00022989"/>
    </source>
</evidence>
<evidence type="ECO:0000256" key="6">
    <source>
        <dbReference type="SAM" id="Phobius"/>
    </source>
</evidence>
<feature type="transmembrane region" description="Helical" evidence="6">
    <location>
        <begin position="74"/>
        <end position="92"/>
    </location>
</feature>
<keyword evidence="8" id="KW-1185">Reference proteome</keyword>
<evidence type="ECO:0000256" key="1">
    <source>
        <dbReference type="ARBA" id="ARBA00004651"/>
    </source>
</evidence>
<dbReference type="Proteomes" id="UP001596022">
    <property type="component" value="Unassembled WGS sequence"/>
</dbReference>
<name>A0ABV9GPD0_9BACL</name>
<evidence type="ECO:0000313" key="7">
    <source>
        <dbReference type="EMBL" id="MFC4619862.1"/>
    </source>
</evidence>
<feature type="transmembrane region" description="Helical" evidence="6">
    <location>
        <begin position="7"/>
        <end position="28"/>
    </location>
</feature>
<feature type="transmembrane region" description="Helical" evidence="6">
    <location>
        <begin position="98"/>
        <end position="120"/>
    </location>
</feature>
<reference evidence="8" key="1">
    <citation type="journal article" date="2019" name="Int. J. Syst. Evol. Microbiol.">
        <title>The Global Catalogue of Microorganisms (GCM) 10K type strain sequencing project: providing services to taxonomists for standard genome sequencing and annotation.</title>
        <authorList>
            <consortium name="The Broad Institute Genomics Platform"/>
            <consortium name="The Broad Institute Genome Sequencing Center for Infectious Disease"/>
            <person name="Wu L."/>
            <person name="Ma J."/>
        </authorList>
    </citation>
    <scope>NUCLEOTIDE SEQUENCE [LARGE SCALE GENOMIC DNA]</scope>
    <source>
        <strain evidence="8">CGMCC 1.16306</strain>
    </source>
</reference>
<evidence type="ECO:0000256" key="5">
    <source>
        <dbReference type="ARBA" id="ARBA00023136"/>
    </source>
</evidence>
<dbReference type="InterPro" id="IPR039072">
    <property type="entry name" value="ATP_synth_I_Bacilli"/>
</dbReference>